<dbReference type="EMBL" id="QRCT01000019">
    <property type="protein sequence ID" value="RDU23831.1"/>
    <property type="molecule type" value="Genomic_DNA"/>
</dbReference>
<organism evidence="1 2">
    <name type="scientific">Anaerosacchariphilus polymeriproducens</name>
    <dbReference type="NCBI Taxonomy" id="1812858"/>
    <lineage>
        <taxon>Bacteria</taxon>
        <taxon>Bacillati</taxon>
        <taxon>Bacillota</taxon>
        <taxon>Clostridia</taxon>
        <taxon>Lachnospirales</taxon>
        <taxon>Lachnospiraceae</taxon>
        <taxon>Anaerosacchariphilus</taxon>
    </lineage>
</organism>
<name>A0A371AWB4_9FIRM</name>
<evidence type="ECO:0000313" key="2">
    <source>
        <dbReference type="Proteomes" id="UP000255036"/>
    </source>
</evidence>
<dbReference type="Pfam" id="PF13707">
    <property type="entry name" value="RloB"/>
    <property type="match status" value="1"/>
</dbReference>
<gene>
    <name evidence="1" type="ORF">DWV06_08210</name>
</gene>
<dbReference type="OrthoDB" id="9796523at2"/>
<dbReference type="AlphaFoldDB" id="A0A371AWB4"/>
<reference evidence="1 2" key="1">
    <citation type="submission" date="2018-07" db="EMBL/GenBank/DDBJ databases">
        <title>Anaerosacharophilus polymeroproducens gen. nov. sp. nov., an anaerobic bacterium isolated from salt field.</title>
        <authorList>
            <person name="Kim W."/>
            <person name="Yang S.-H."/>
            <person name="Oh J."/>
            <person name="Lee J.-H."/>
            <person name="Kwon K.K."/>
        </authorList>
    </citation>
    <scope>NUCLEOTIDE SEQUENCE [LARGE SCALE GENOMIC DNA]</scope>
    <source>
        <strain evidence="1 2">MCWD5</strain>
    </source>
</reference>
<evidence type="ECO:0000313" key="1">
    <source>
        <dbReference type="EMBL" id="RDU23831.1"/>
    </source>
</evidence>
<comment type="caution">
    <text evidence="1">The sequence shown here is derived from an EMBL/GenBank/DDBJ whole genome shotgun (WGS) entry which is preliminary data.</text>
</comment>
<protein>
    <submittedName>
        <fullName evidence="1">RloB domain-containing protein</fullName>
    </submittedName>
</protein>
<accession>A0A371AWB4</accession>
<proteinExistence type="predicted"/>
<dbReference type="RefSeq" id="WP_115481700.1">
    <property type="nucleotide sequence ID" value="NZ_QRCT01000019.1"/>
</dbReference>
<sequence>MARYERTGNRKTREQRKKVKVPELGYYLIVTDTEATERCYFNGIRDSLPMEIKNKLVIRVVETKTRDMIDKCMALTSYEAQYRMPWIVFDRDQVKDFDDIIGEAKEKGIGVGWSNPCFEIWMYAYFGSMPAMHESWTCCSEFGKVYEIKTGQKYSKADIGIYCRICKNGDEEKAVRIAQQKLEQCMRAGKMKPSEMWPCTTVHELVGQMKRKIKNPKLS</sequence>
<dbReference type="Proteomes" id="UP000255036">
    <property type="component" value="Unassembled WGS sequence"/>
</dbReference>
<keyword evidence="2" id="KW-1185">Reference proteome</keyword>
<dbReference type="InterPro" id="IPR025591">
    <property type="entry name" value="RloB"/>
</dbReference>